<dbReference type="SMART" id="SM00327">
    <property type="entry name" value="VWA"/>
    <property type="match status" value="1"/>
</dbReference>
<dbReference type="Pfam" id="PF08487">
    <property type="entry name" value="VIT"/>
    <property type="match status" value="1"/>
</dbReference>
<keyword evidence="5 9" id="KW-0732">Signal</keyword>
<dbReference type="InterPro" id="IPR002035">
    <property type="entry name" value="VWF_A"/>
</dbReference>
<evidence type="ECO:0000256" key="6">
    <source>
        <dbReference type="ARBA" id="ARBA00022900"/>
    </source>
</evidence>
<dbReference type="Proteomes" id="UP000694403">
    <property type="component" value="Unplaced"/>
</dbReference>
<dbReference type="InterPro" id="IPR013694">
    <property type="entry name" value="VIT"/>
</dbReference>
<organism evidence="12 13">
    <name type="scientific">Chelydra serpentina</name>
    <name type="common">Snapping turtle</name>
    <name type="synonym">Testudo serpentina</name>
    <dbReference type="NCBI Taxonomy" id="8475"/>
    <lineage>
        <taxon>Eukaryota</taxon>
        <taxon>Metazoa</taxon>
        <taxon>Chordata</taxon>
        <taxon>Craniata</taxon>
        <taxon>Vertebrata</taxon>
        <taxon>Euteleostomi</taxon>
        <taxon>Archelosauria</taxon>
        <taxon>Testudinata</taxon>
        <taxon>Testudines</taxon>
        <taxon>Cryptodira</taxon>
        <taxon>Durocryptodira</taxon>
        <taxon>Americhelydia</taxon>
        <taxon>Chelydroidea</taxon>
        <taxon>Chelydridae</taxon>
        <taxon>Chelydra</taxon>
    </lineage>
</organism>
<evidence type="ECO:0000256" key="5">
    <source>
        <dbReference type="ARBA" id="ARBA00022729"/>
    </source>
</evidence>
<keyword evidence="13" id="KW-1185">Reference proteome</keyword>
<feature type="chain" id="PRO_5034903076" evidence="9">
    <location>
        <begin position="20"/>
        <end position="896"/>
    </location>
</feature>
<dbReference type="SMART" id="SM00609">
    <property type="entry name" value="VIT"/>
    <property type="match status" value="1"/>
</dbReference>
<feature type="compositionally biased region" description="Basic residues" evidence="8">
    <location>
        <begin position="620"/>
        <end position="634"/>
    </location>
</feature>
<dbReference type="InterPro" id="IPR050934">
    <property type="entry name" value="ITIH"/>
</dbReference>
<evidence type="ECO:0000256" key="7">
    <source>
        <dbReference type="ARBA" id="ARBA00023180"/>
    </source>
</evidence>
<dbReference type="GO" id="GO:0005576">
    <property type="term" value="C:extracellular region"/>
    <property type="evidence" value="ECO:0007669"/>
    <property type="project" value="UniProtKB-SubCell"/>
</dbReference>
<dbReference type="PROSITE" id="PS51468">
    <property type="entry name" value="VIT"/>
    <property type="match status" value="1"/>
</dbReference>
<proteinExistence type="inferred from homology"/>
<comment type="subcellular location">
    <subcellularLocation>
        <location evidence="1">Secreted</location>
    </subcellularLocation>
</comment>
<dbReference type="InterPro" id="IPR010600">
    <property type="entry name" value="ITI_HC_C"/>
</dbReference>
<evidence type="ECO:0000259" key="10">
    <source>
        <dbReference type="PROSITE" id="PS50234"/>
    </source>
</evidence>
<evidence type="ECO:0000256" key="3">
    <source>
        <dbReference type="ARBA" id="ARBA00022525"/>
    </source>
</evidence>
<name>A0A8C3SX23_CHESE</name>
<comment type="similarity">
    <text evidence="2">Belongs to the ITIH family.</text>
</comment>
<keyword evidence="6" id="KW-0722">Serine protease inhibitor</keyword>
<protein>
    <submittedName>
        <fullName evidence="12">Inter-alpha-trypsin inhibitor heavy chain 4</fullName>
    </submittedName>
</protein>
<dbReference type="PANTHER" id="PTHR10338:SF119">
    <property type="entry name" value="INTER-ALPHA-TRYPSIN INHIBITOR HEAVY CHAIN H4"/>
    <property type="match status" value="1"/>
</dbReference>
<dbReference type="GO" id="GO:0030212">
    <property type="term" value="P:hyaluronan metabolic process"/>
    <property type="evidence" value="ECO:0007669"/>
    <property type="project" value="InterPro"/>
</dbReference>
<dbReference type="CDD" id="cd01461">
    <property type="entry name" value="vWA_interalpha_trypsin_inhibitor"/>
    <property type="match status" value="1"/>
</dbReference>
<dbReference type="AlphaFoldDB" id="A0A8C3SX23"/>
<accession>A0A8C3SX23</accession>
<evidence type="ECO:0000256" key="2">
    <source>
        <dbReference type="ARBA" id="ARBA00010158"/>
    </source>
</evidence>
<dbReference type="Pfam" id="PF00092">
    <property type="entry name" value="VWA"/>
    <property type="match status" value="1"/>
</dbReference>
<feature type="domain" description="VIT" evidence="11">
    <location>
        <begin position="14"/>
        <end position="143"/>
    </location>
</feature>
<feature type="signal peptide" evidence="9">
    <location>
        <begin position="1"/>
        <end position="19"/>
    </location>
</feature>
<feature type="region of interest" description="Disordered" evidence="8">
    <location>
        <begin position="592"/>
        <end position="635"/>
    </location>
</feature>
<dbReference type="InterPro" id="IPR036465">
    <property type="entry name" value="vWFA_dom_sf"/>
</dbReference>
<dbReference type="Pfam" id="PF06668">
    <property type="entry name" value="ITI_HC_C"/>
    <property type="match status" value="1"/>
</dbReference>
<dbReference type="GO" id="GO:0004867">
    <property type="term" value="F:serine-type endopeptidase inhibitor activity"/>
    <property type="evidence" value="ECO:0007669"/>
    <property type="project" value="UniProtKB-KW"/>
</dbReference>
<dbReference type="SUPFAM" id="SSF53300">
    <property type="entry name" value="vWA-like"/>
    <property type="match status" value="1"/>
</dbReference>
<dbReference type="PROSITE" id="PS50234">
    <property type="entry name" value="VWFA"/>
    <property type="match status" value="1"/>
</dbReference>
<keyword evidence="4" id="KW-0646">Protease inhibitor</keyword>
<keyword evidence="3" id="KW-0964">Secreted</keyword>
<keyword evidence="7" id="KW-0325">Glycoprotein</keyword>
<evidence type="ECO:0000313" key="12">
    <source>
        <dbReference type="Ensembl" id="ENSCSRP00000020625.1"/>
    </source>
</evidence>
<evidence type="ECO:0000256" key="4">
    <source>
        <dbReference type="ARBA" id="ARBA00022690"/>
    </source>
</evidence>
<sequence length="896" mass="101659">MEGRAFVALLSISSLIVLAENTDHKNAIEIYNLHVDSTVTSRFAHTVITSRLVNKVNESQEAVFEVELPKTAFITNFSMSIDGETYPGTIKEKASAQEQYDIAVSHGQSAGLVKTTGRKLEQFHVSVNVASDSKVTFELIYEELLKRQLGKYELLFKVRPKQLVKHFQIDVHIFEPQGIKFLETDSTFMTNELTEALTKVQNETKAHILFKPTIAQQKKSPELEETLLDGDFIIRYDVKRSVSAGDLQIVNGYFVHYFAPSEMPTFPKNVIFVVDQSGSMSGRKIEQTRDALLKILEDLRPEDHFSLITFNSLVTEWKNTLLQATGQNVESAKRYVKTIMARGGTDINKALLTAANTLDKANYAEILQTHSISMIILLTDGQPTVGVQDVEILQQNIQKAIKGKYVLYCLGFGFDVSYKFLEKMALDNGGIARRIYEDSDSDLQLQGFYQEVATPILKDIEIQYPENSILELTQNSFKLFFDGSEIVVAGKIDNELDVLPVEIQAQSHTRNLIFKEEANVREKEKVFQHQKYIFGNFIERLWAYLTIQQLLEKSISAQEEQQKNLQVARALELSLKYSFVTPLTSMVVTKPDDQQKLQLANKPTESDNEKSRFTGFSGNKRSKSPKKKVLSYRRHHDESMLRSDEYFGVALARDYSQRVPKIAGQRAILFEMTEQSPDIFRTVQTPQLLTNEYPHFLLQLPRQNDVICLNTDGQPQVSINLISDPDKGISVTGKLGRNRNNFVQFEITYLEPHVQLHVSKEGIVLSYGGHTTKLPWTKSASSTIQGLKIAVEKERSLTVSASDIITIKIAFVKSPNRFLGLYFMDTDHFSDKASGLLGQFYFDTRLESNPGASQREDERVLSVHGQKHRVTRQYKKDYRLESATGTISCWSLRITP</sequence>
<evidence type="ECO:0000259" key="11">
    <source>
        <dbReference type="PROSITE" id="PS51468"/>
    </source>
</evidence>
<feature type="domain" description="VWFA" evidence="10">
    <location>
        <begin position="269"/>
        <end position="452"/>
    </location>
</feature>
<dbReference type="PANTHER" id="PTHR10338">
    <property type="entry name" value="INTER-ALPHA-TRYPSIN INHIBITOR HEAVY CHAIN FAMILY MEMBER"/>
    <property type="match status" value="1"/>
</dbReference>
<dbReference type="FunFam" id="3.40.50.410:FF:000013">
    <property type="entry name" value="inter-alpha-trypsin inhibitor heavy chain H2"/>
    <property type="match status" value="1"/>
</dbReference>
<reference evidence="12" key="1">
    <citation type="submission" date="2025-08" db="UniProtKB">
        <authorList>
            <consortium name="Ensembl"/>
        </authorList>
    </citation>
    <scope>IDENTIFICATION</scope>
</reference>
<evidence type="ECO:0000256" key="1">
    <source>
        <dbReference type="ARBA" id="ARBA00004613"/>
    </source>
</evidence>
<evidence type="ECO:0000256" key="8">
    <source>
        <dbReference type="SAM" id="MobiDB-lite"/>
    </source>
</evidence>
<evidence type="ECO:0000256" key="9">
    <source>
        <dbReference type="SAM" id="SignalP"/>
    </source>
</evidence>
<reference evidence="12" key="2">
    <citation type="submission" date="2025-09" db="UniProtKB">
        <authorList>
            <consortium name="Ensembl"/>
        </authorList>
    </citation>
    <scope>IDENTIFICATION</scope>
</reference>
<evidence type="ECO:0000313" key="13">
    <source>
        <dbReference type="Proteomes" id="UP000694403"/>
    </source>
</evidence>
<dbReference type="Gene3D" id="3.40.50.410">
    <property type="entry name" value="von Willebrand factor, type A domain"/>
    <property type="match status" value="1"/>
</dbReference>
<dbReference type="Ensembl" id="ENSCSRT00000021539.1">
    <property type="protein sequence ID" value="ENSCSRP00000020625.1"/>
    <property type="gene ID" value="ENSCSRG00000015659.1"/>
</dbReference>